<name>A0A1I3IS30_9SPIR</name>
<dbReference type="Pfam" id="PF02272">
    <property type="entry name" value="DHHA1"/>
    <property type="match status" value="1"/>
</dbReference>
<keyword evidence="3" id="KW-0540">Nuclease</keyword>
<dbReference type="Gene3D" id="2.40.50.460">
    <property type="match status" value="1"/>
</dbReference>
<organism evidence="9 10">
    <name type="scientific">Treponema bryantii</name>
    <dbReference type="NCBI Taxonomy" id="163"/>
    <lineage>
        <taxon>Bacteria</taxon>
        <taxon>Pseudomonadati</taxon>
        <taxon>Spirochaetota</taxon>
        <taxon>Spirochaetia</taxon>
        <taxon>Spirochaetales</taxon>
        <taxon>Treponemataceae</taxon>
        <taxon>Treponema</taxon>
    </lineage>
</organism>
<evidence type="ECO:0000256" key="1">
    <source>
        <dbReference type="ARBA" id="ARBA00005915"/>
    </source>
</evidence>
<comment type="similarity">
    <text evidence="1">Belongs to the RecJ family.</text>
</comment>
<feature type="domain" description="RecJ OB" evidence="8">
    <location>
        <begin position="609"/>
        <end position="716"/>
    </location>
</feature>
<protein>
    <recommendedName>
        <fullName evidence="2">Single-stranded-DNA-specific exonuclease RecJ</fullName>
    </recommendedName>
</protein>
<sequence>MRADNSISNDTSRWVKKPVSKQQIEPLCNSFNISPLLASVFIRRGITEGKDILYYLEDDLRFQHNPFLFSGMEDAVERIMQAKEEGEKVLIFGDSDVDGVSSTAILYEELVRLGIDVQWRLPLEADGYGLSIAAIDDFAAQDGTLIITVDCGISNNEEIAHASDLGIEVIVTDHHNPPEELPQAIIFINPKMEDSLYPFDGISGAAVAYKLVSALRFAQSDFYNAEISILELSQNQQEQCFYADCIKIRNLVKIKELHEKIIPGQTSIYDLKLPYFLQGQLIYSWDSRTTLNLLSQIFGSGIEFNLNDLRSEIGAVIPSVKNKSAAQIKALSQIAKYTGSEASEIESIYNLYVTYCKKLIADKKPQQVQDEQKDLQLVALAALADIMPMKNENRIFVKNGISSIKKNRPRQGLAELFNKLNINLDGLSSTDLSWSVIPALNAAGRMGHSDIALKLLISNDAREREQLAVTINKMNEERKDLVSNAYYKIHDTAQQSIQLHSNKLCVSVDECINKGVTGILAARLMQDFNVPTITLTYENDICIGSMRSCRGFIATSFLDSLGDIYINHGGHNFAAGFSFHKSNLELFLKRVQESSNSVTLDAETACIDIDAELPLEHLTPENFNLLDIFDPFGAESPELILMTRGLKLIDTMVLGKKEPHHLKMIFETGTYKIPAMFWGQAERLKKDIIIGKKYDVLYNMSRNYYNGTKTNQLIVKEIVPAQ</sequence>
<evidence type="ECO:0000259" key="6">
    <source>
        <dbReference type="Pfam" id="PF01368"/>
    </source>
</evidence>
<dbReference type="InterPro" id="IPR041122">
    <property type="entry name" value="RecJ_OB"/>
</dbReference>
<dbReference type="GO" id="GO:0006310">
    <property type="term" value="P:DNA recombination"/>
    <property type="evidence" value="ECO:0007669"/>
    <property type="project" value="InterPro"/>
</dbReference>
<dbReference type="SUPFAM" id="SSF64182">
    <property type="entry name" value="DHH phosphoesterases"/>
    <property type="match status" value="2"/>
</dbReference>
<proteinExistence type="inferred from homology"/>
<dbReference type="GO" id="GO:0008409">
    <property type="term" value="F:5'-3' exonuclease activity"/>
    <property type="evidence" value="ECO:0007669"/>
    <property type="project" value="InterPro"/>
</dbReference>
<feature type="domain" description="DHHA1" evidence="7">
    <location>
        <begin position="503"/>
        <end position="593"/>
    </location>
</feature>
<evidence type="ECO:0000256" key="4">
    <source>
        <dbReference type="ARBA" id="ARBA00022801"/>
    </source>
</evidence>
<dbReference type="AlphaFoldDB" id="A0A1I3IS30"/>
<evidence type="ECO:0000313" key="10">
    <source>
        <dbReference type="Proteomes" id="UP000182737"/>
    </source>
</evidence>
<dbReference type="GO" id="GO:0006281">
    <property type="term" value="P:DNA repair"/>
    <property type="evidence" value="ECO:0007669"/>
    <property type="project" value="InterPro"/>
</dbReference>
<evidence type="ECO:0000256" key="3">
    <source>
        <dbReference type="ARBA" id="ARBA00022722"/>
    </source>
</evidence>
<dbReference type="Proteomes" id="UP000182737">
    <property type="component" value="Unassembled WGS sequence"/>
</dbReference>
<dbReference type="Pfam" id="PF01368">
    <property type="entry name" value="DHH"/>
    <property type="match status" value="1"/>
</dbReference>
<dbReference type="InterPro" id="IPR038763">
    <property type="entry name" value="DHH_sf"/>
</dbReference>
<keyword evidence="10" id="KW-1185">Reference proteome</keyword>
<keyword evidence="5 9" id="KW-0269">Exonuclease</keyword>
<evidence type="ECO:0000259" key="8">
    <source>
        <dbReference type="Pfam" id="PF17768"/>
    </source>
</evidence>
<dbReference type="InterPro" id="IPR004610">
    <property type="entry name" value="RecJ"/>
</dbReference>
<dbReference type="NCBIfam" id="TIGR00644">
    <property type="entry name" value="recJ"/>
    <property type="match status" value="1"/>
</dbReference>
<keyword evidence="4" id="KW-0378">Hydrolase</keyword>
<dbReference type="InterPro" id="IPR051673">
    <property type="entry name" value="SSDNA_exonuclease_RecJ"/>
</dbReference>
<evidence type="ECO:0000313" key="9">
    <source>
        <dbReference type="EMBL" id="SFI50583.1"/>
    </source>
</evidence>
<evidence type="ECO:0000259" key="7">
    <source>
        <dbReference type="Pfam" id="PF02272"/>
    </source>
</evidence>
<gene>
    <name evidence="9" type="ORF">SAMN04487775_10290</name>
</gene>
<dbReference type="InterPro" id="IPR003156">
    <property type="entry name" value="DHHA1_dom"/>
</dbReference>
<dbReference type="PANTHER" id="PTHR30255:SF2">
    <property type="entry name" value="SINGLE-STRANDED-DNA-SPECIFIC EXONUCLEASE RECJ"/>
    <property type="match status" value="1"/>
</dbReference>
<dbReference type="InterPro" id="IPR001667">
    <property type="entry name" value="DDH_dom"/>
</dbReference>
<evidence type="ECO:0000256" key="2">
    <source>
        <dbReference type="ARBA" id="ARBA00019841"/>
    </source>
</evidence>
<accession>A0A1I3IS30</accession>
<dbReference type="RefSeq" id="WP_244882642.1">
    <property type="nucleotide sequence ID" value="NZ_FORI01000002.1"/>
</dbReference>
<feature type="domain" description="DDH" evidence="6">
    <location>
        <begin position="88"/>
        <end position="218"/>
    </location>
</feature>
<dbReference type="PANTHER" id="PTHR30255">
    <property type="entry name" value="SINGLE-STRANDED-DNA-SPECIFIC EXONUCLEASE RECJ"/>
    <property type="match status" value="1"/>
</dbReference>
<dbReference type="EMBL" id="FORI01000002">
    <property type="protein sequence ID" value="SFI50583.1"/>
    <property type="molecule type" value="Genomic_DNA"/>
</dbReference>
<dbReference type="Pfam" id="PF17768">
    <property type="entry name" value="RecJ_OB"/>
    <property type="match status" value="1"/>
</dbReference>
<evidence type="ECO:0000256" key="5">
    <source>
        <dbReference type="ARBA" id="ARBA00022839"/>
    </source>
</evidence>
<reference evidence="10" key="1">
    <citation type="submission" date="2016-10" db="EMBL/GenBank/DDBJ databases">
        <authorList>
            <person name="Varghese N."/>
            <person name="Submissions S."/>
        </authorList>
    </citation>
    <scope>NUCLEOTIDE SEQUENCE [LARGE SCALE GENOMIC DNA]</scope>
    <source>
        <strain evidence="10">XBD1002</strain>
    </source>
</reference>
<dbReference type="Gene3D" id="3.90.1640.30">
    <property type="match status" value="2"/>
</dbReference>
<dbReference type="GO" id="GO:0003676">
    <property type="term" value="F:nucleic acid binding"/>
    <property type="evidence" value="ECO:0007669"/>
    <property type="project" value="InterPro"/>
</dbReference>